<dbReference type="Proteomes" id="UP001434883">
    <property type="component" value="Unassembled WGS sequence"/>
</dbReference>
<dbReference type="PANTHER" id="PTHR47772:SF15">
    <property type="entry name" value="REDUCED EXPRESSION 2-RELATED"/>
    <property type="match status" value="1"/>
</dbReference>
<feature type="domain" description="C2H2-type" evidence="13">
    <location>
        <begin position="241"/>
        <end position="268"/>
    </location>
</feature>
<feature type="transmembrane region" description="Helical" evidence="12">
    <location>
        <begin position="479"/>
        <end position="502"/>
    </location>
</feature>
<evidence type="ECO:0000256" key="10">
    <source>
        <dbReference type="PROSITE-ProRule" id="PRU00042"/>
    </source>
</evidence>
<evidence type="ECO:0000256" key="8">
    <source>
        <dbReference type="ARBA" id="ARBA00023163"/>
    </source>
</evidence>
<feature type="domain" description="C2H2-type" evidence="13">
    <location>
        <begin position="213"/>
        <end position="240"/>
    </location>
</feature>
<comment type="caution">
    <text evidence="14">The sequence shown here is derived from an EMBL/GenBank/DDBJ whole genome shotgun (WGS) entry which is preliminary data.</text>
</comment>
<evidence type="ECO:0000256" key="12">
    <source>
        <dbReference type="SAM" id="Phobius"/>
    </source>
</evidence>
<gene>
    <name evidence="14" type="ORF">XENOCAPTIV_012427</name>
</gene>
<dbReference type="InterPro" id="IPR013087">
    <property type="entry name" value="Znf_C2H2_type"/>
</dbReference>
<keyword evidence="12" id="KW-0472">Membrane</keyword>
<evidence type="ECO:0000256" key="11">
    <source>
        <dbReference type="SAM" id="MobiDB-lite"/>
    </source>
</evidence>
<dbReference type="PROSITE" id="PS00028">
    <property type="entry name" value="ZINC_FINGER_C2H2_1"/>
    <property type="match status" value="3"/>
</dbReference>
<feature type="non-terminal residue" evidence="14">
    <location>
        <position position="1"/>
    </location>
</feature>
<evidence type="ECO:0000256" key="2">
    <source>
        <dbReference type="ARBA" id="ARBA00006991"/>
    </source>
</evidence>
<keyword evidence="5 10" id="KW-0863">Zinc-finger</keyword>
<keyword evidence="8" id="KW-0804">Transcription</keyword>
<evidence type="ECO:0000256" key="3">
    <source>
        <dbReference type="ARBA" id="ARBA00022723"/>
    </source>
</evidence>
<dbReference type="PANTHER" id="PTHR47772">
    <property type="entry name" value="ZINC FINGER PROTEIN 200"/>
    <property type="match status" value="1"/>
</dbReference>
<accession>A0ABV0QAB3</accession>
<comment type="subcellular location">
    <subcellularLocation>
        <location evidence="1">Nucleus</location>
    </subcellularLocation>
</comment>
<comment type="similarity">
    <text evidence="2">Belongs to the krueppel C2H2-type zinc-finger protein family.</text>
</comment>
<feature type="compositionally biased region" description="Basic and acidic residues" evidence="11">
    <location>
        <begin position="413"/>
        <end position="422"/>
    </location>
</feature>
<sequence length="507" mass="56550">GQIFGCIIVVPAFIQENPRPLDLVSLCPEAEKQNQEGASYGAAGSSTDGRLASKNICDGTKAEGGQSDATTQTAEKSVKYLPQQDGHKAEKVFCIQERSSSLDQEEPEPPQMKEEQERLLLKQETEIFMVTLASDESEKREPEPKMRRHLSQNSAEAEDQNLDKSSQEDAGSAPDGQSMICLDRTKRWTVHGDVESCPVLQSPIGAQPAEKLVKCDVCGKAYKHNYEMKAHRRIHTGERPFSCQTCGKGFMRSSGLAVHMRIHTGQRPYSCRTCGKSFTQLNSLNYHRGTHSDLLLQDDHKAEEVLRKQERSSSLNQEEPERPEMKEELCISKDEEQLLLKQEEEIFMVTFTSDESERCRPEINVGRLLSQNSVEAEDQNQEGNNGGGEGSSTHRQLESNRTRTESDPGDVDISPHSEDQFGTQTEEKSLKCRFCLEHCLVNGLLSPLYKHMVTVGSNDSEPELGSVWPSIDLCVCEAFILGPVVALLCLLYSVLLLSLVLFNIRSN</sequence>
<proteinExistence type="inferred from homology"/>
<keyword evidence="4" id="KW-0677">Repeat</keyword>
<keyword evidence="15" id="KW-1185">Reference proteome</keyword>
<keyword evidence="12" id="KW-0812">Transmembrane</keyword>
<evidence type="ECO:0000256" key="4">
    <source>
        <dbReference type="ARBA" id="ARBA00022737"/>
    </source>
</evidence>
<dbReference type="Pfam" id="PF00096">
    <property type="entry name" value="zf-C2H2"/>
    <property type="match status" value="3"/>
</dbReference>
<organism evidence="14 15">
    <name type="scientific">Xenoophorus captivus</name>
    <dbReference type="NCBI Taxonomy" id="1517983"/>
    <lineage>
        <taxon>Eukaryota</taxon>
        <taxon>Metazoa</taxon>
        <taxon>Chordata</taxon>
        <taxon>Craniata</taxon>
        <taxon>Vertebrata</taxon>
        <taxon>Euteleostomi</taxon>
        <taxon>Actinopterygii</taxon>
        <taxon>Neopterygii</taxon>
        <taxon>Teleostei</taxon>
        <taxon>Neoteleostei</taxon>
        <taxon>Acanthomorphata</taxon>
        <taxon>Ovalentaria</taxon>
        <taxon>Atherinomorphae</taxon>
        <taxon>Cyprinodontiformes</taxon>
        <taxon>Goodeidae</taxon>
        <taxon>Xenoophorus</taxon>
    </lineage>
</organism>
<dbReference type="InterPro" id="IPR050636">
    <property type="entry name" value="C2H2-ZF_domain-containing"/>
</dbReference>
<protein>
    <recommendedName>
        <fullName evidence="13">C2H2-type domain-containing protein</fullName>
    </recommendedName>
</protein>
<evidence type="ECO:0000259" key="13">
    <source>
        <dbReference type="PROSITE" id="PS50157"/>
    </source>
</evidence>
<keyword evidence="6" id="KW-0862">Zinc</keyword>
<feature type="region of interest" description="Disordered" evidence="11">
    <location>
        <begin position="132"/>
        <end position="178"/>
    </location>
</feature>
<dbReference type="SUPFAM" id="SSF57667">
    <property type="entry name" value="beta-beta-alpha zinc fingers"/>
    <property type="match status" value="2"/>
</dbReference>
<evidence type="ECO:0000256" key="1">
    <source>
        <dbReference type="ARBA" id="ARBA00004123"/>
    </source>
</evidence>
<dbReference type="Gene3D" id="3.30.160.60">
    <property type="entry name" value="Classic Zinc Finger"/>
    <property type="match status" value="3"/>
</dbReference>
<keyword evidence="7" id="KW-0805">Transcription regulation</keyword>
<keyword evidence="9" id="KW-0539">Nucleus</keyword>
<dbReference type="SMART" id="SM00355">
    <property type="entry name" value="ZnF_C2H2"/>
    <property type="match status" value="3"/>
</dbReference>
<name>A0ABV0QAB3_9TELE</name>
<feature type="region of interest" description="Disordered" evidence="11">
    <location>
        <begin position="37"/>
        <end position="74"/>
    </location>
</feature>
<dbReference type="InterPro" id="IPR036236">
    <property type="entry name" value="Znf_C2H2_sf"/>
</dbReference>
<feature type="region of interest" description="Disordered" evidence="11">
    <location>
        <begin position="370"/>
        <end position="422"/>
    </location>
</feature>
<feature type="compositionally biased region" description="Basic and acidic residues" evidence="11">
    <location>
        <begin position="395"/>
        <end position="406"/>
    </location>
</feature>
<feature type="compositionally biased region" description="Basic and acidic residues" evidence="11">
    <location>
        <begin position="136"/>
        <end position="145"/>
    </location>
</feature>
<dbReference type="PROSITE" id="PS50157">
    <property type="entry name" value="ZINC_FINGER_C2H2_2"/>
    <property type="match status" value="3"/>
</dbReference>
<dbReference type="EMBL" id="JAHRIN010002616">
    <property type="protein sequence ID" value="MEQ2192488.1"/>
    <property type="molecule type" value="Genomic_DNA"/>
</dbReference>
<evidence type="ECO:0000256" key="7">
    <source>
        <dbReference type="ARBA" id="ARBA00023015"/>
    </source>
</evidence>
<feature type="region of interest" description="Disordered" evidence="11">
    <location>
        <begin position="304"/>
        <end position="328"/>
    </location>
</feature>
<reference evidence="14 15" key="1">
    <citation type="submission" date="2021-06" db="EMBL/GenBank/DDBJ databases">
        <authorList>
            <person name="Palmer J.M."/>
        </authorList>
    </citation>
    <scope>NUCLEOTIDE SEQUENCE [LARGE SCALE GENOMIC DNA]</scope>
    <source>
        <strain evidence="14 15">XC_2019</strain>
        <tissue evidence="14">Muscle</tissue>
    </source>
</reference>
<evidence type="ECO:0000313" key="15">
    <source>
        <dbReference type="Proteomes" id="UP001434883"/>
    </source>
</evidence>
<keyword evidence="3" id="KW-0479">Metal-binding</keyword>
<feature type="compositionally biased region" description="Basic and acidic residues" evidence="11">
    <location>
        <begin position="319"/>
        <end position="328"/>
    </location>
</feature>
<evidence type="ECO:0000256" key="9">
    <source>
        <dbReference type="ARBA" id="ARBA00023242"/>
    </source>
</evidence>
<feature type="domain" description="C2H2-type" evidence="13">
    <location>
        <begin position="269"/>
        <end position="292"/>
    </location>
</feature>
<evidence type="ECO:0000256" key="5">
    <source>
        <dbReference type="ARBA" id="ARBA00022771"/>
    </source>
</evidence>
<evidence type="ECO:0000313" key="14">
    <source>
        <dbReference type="EMBL" id="MEQ2192488.1"/>
    </source>
</evidence>
<keyword evidence="12" id="KW-1133">Transmembrane helix</keyword>
<evidence type="ECO:0000256" key="6">
    <source>
        <dbReference type="ARBA" id="ARBA00022833"/>
    </source>
</evidence>